<accession>A0ABQ4Y5L5</accession>
<protein>
    <submittedName>
        <fullName evidence="2">Retrovirus-related pol polyprotein from transposon TNT 1-94</fullName>
    </submittedName>
</protein>
<reference evidence="2" key="2">
    <citation type="submission" date="2022-01" db="EMBL/GenBank/DDBJ databases">
        <authorList>
            <person name="Yamashiro T."/>
            <person name="Shiraishi A."/>
            <person name="Satake H."/>
            <person name="Nakayama K."/>
        </authorList>
    </citation>
    <scope>NUCLEOTIDE SEQUENCE</scope>
</reference>
<keyword evidence="3" id="KW-1185">Reference proteome</keyword>
<gene>
    <name evidence="2" type="ORF">Tco_0705254</name>
</gene>
<name>A0ABQ4Y5L5_9ASTR</name>
<feature type="domain" description="Reverse transcriptase Ty1/copia-type" evidence="1">
    <location>
        <begin position="3"/>
        <end position="125"/>
    </location>
</feature>
<sequence>MVIALKWIYKVKLDEYGDVLKNKARLVAKGYRQEEGIDFEESFAPVARIEAIRIFIANAATKNMIIYQMDVKTAFLKMVIFQEEVLSVNLNGFETGKPYSRLSSEECLYGLKHSPRAYMTFINANVLSNFVSLQCLSSLLNALLQNSMAEQNVPTNIPSRTDEQIVPRSQWLIIGKRATTFSMHKKIQRNPSFKISCTSEYTNFFQAFTASANVSAIYLQ</sequence>
<dbReference type="InterPro" id="IPR013103">
    <property type="entry name" value="RVT_2"/>
</dbReference>
<evidence type="ECO:0000259" key="1">
    <source>
        <dbReference type="Pfam" id="PF07727"/>
    </source>
</evidence>
<evidence type="ECO:0000313" key="3">
    <source>
        <dbReference type="Proteomes" id="UP001151760"/>
    </source>
</evidence>
<dbReference type="EMBL" id="BQNB010010077">
    <property type="protein sequence ID" value="GJS72413.1"/>
    <property type="molecule type" value="Genomic_DNA"/>
</dbReference>
<dbReference type="Proteomes" id="UP001151760">
    <property type="component" value="Unassembled WGS sequence"/>
</dbReference>
<evidence type="ECO:0000313" key="2">
    <source>
        <dbReference type="EMBL" id="GJS72413.1"/>
    </source>
</evidence>
<organism evidence="2 3">
    <name type="scientific">Tanacetum coccineum</name>
    <dbReference type="NCBI Taxonomy" id="301880"/>
    <lineage>
        <taxon>Eukaryota</taxon>
        <taxon>Viridiplantae</taxon>
        <taxon>Streptophyta</taxon>
        <taxon>Embryophyta</taxon>
        <taxon>Tracheophyta</taxon>
        <taxon>Spermatophyta</taxon>
        <taxon>Magnoliopsida</taxon>
        <taxon>eudicotyledons</taxon>
        <taxon>Gunneridae</taxon>
        <taxon>Pentapetalae</taxon>
        <taxon>asterids</taxon>
        <taxon>campanulids</taxon>
        <taxon>Asterales</taxon>
        <taxon>Asteraceae</taxon>
        <taxon>Asteroideae</taxon>
        <taxon>Anthemideae</taxon>
        <taxon>Anthemidinae</taxon>
        <taxon>Tanacetum</taxon>
    </lineage>
</organism>
<proteinExistence type="predicted"/>
<reference evidence="2" key="1">
    <citation type="journal article" date="2022" name="Int. J. Mol. Sci.">
        <title>Draft Genome of Tanacetum Coccineum: Genomic Comparison of Closely Related Tanacetum-Family Plants.</title>
        <authorList>
            <person name="Yamashiro T."/>
            <person name="Shiraishi A."/>
            <person name="Nakayama K."/>
            <person name="Satake H."/>
        </authorList>
    </citation>
    <scope>NUCLEOTIDE SEQUENCE</scope>
</reference>
<dbReference type="Pfam" id="PF07727">
    <property type="entry name" value="RVT_2"/>
    <property type="match status" value="1"/>
</dbReference>
<comment type="caution">
    <text evidence="2">The sequence shown here is derived from an EMBL/GenBank/DDBJ whole genome shotgun (WGS) entry which is preliminary data.</text>
</comment>